<dbReference type="EMBL" id="JBHSUS010000001">
    <property type="protein sequence ID" value="MFC6440374.1"/>
    <property type="molecule type" value="Genomic_DNA"/>
</dbReference>
<name>A0ABW1XNU7_9ALTE</name>
<protein>
    <submittedName>
        <fullName evidence="1">Uncharacterized protein</fullName>
    </submittedName>
</protein>
<dbReference type="Proteomes" id="UP001596364">
    <property type="component" value="Unassembled WGS sequence"/>
</dbReference>
<organism evidence="1 2">
    <name type="scientific">Pseudobowmanella zhangzhouensis</name>
    <dbReference type="NCBI Taxonomy" id="1537679"/>
    <lineage>
        <taxon>Bacteria</taxon>
        <taxon>Pseudomonadati</taxon>
        <taxon>Pseudomonadota</taxon>
        <taxon>Gammaproteobacteria</taxon>
        <taxon>Alteromonadales</taxon>
        <taxon>Alteromonadaceae</taxon>
    </lineage>
</organism>
<evidence type="ECO:0000313" key="1">
    <source>
        <dbReference type="EMBL" id="MFC6440374.1"/>
    </source>
</evidence>
<reference evidence="2" key="1">
    <citation type="journal article" date="2019" name="Int. J. Syst. Evol. Microbiol.">
        <title>The Global Catalogue of Microorganisms (GCM) 10K type strain sequencing project: providing services to taxonomists for standard genome sequencing and annotation.</title>
        <authorList>
            <consortium name="The Broad Institute Genomics Platform"/>
            <consortium name="The Broad Institute Genome Sequencing Center for Infectious Disease"/>
            <person name="Wu L."/>
            <person name="Ma J."/>
        </authorList>
    </citation>
    <scope>NUCLEOTIDE SEQUENCE [LARGE SCALE GENOMIC DNA]</scope>
    <source>
        <strain evidence="2">CGMCC 1.16031</strain>
    </source>
</reference>
<keyword evidence="2" id="KW-1185">Reference proteome</keyword>
<gene>
    <name evidence="1" type="ORF">ACFP85_09465</name>
</gene>
<comment type="caution">
    <text evidence="1">The sequence shown here is derived from an EMBL/GenBank/DDBJ whole genome shotgun (WGS) entry which is preliminary data.</text>
</comment>
<accession>A0ABW1XNU7</accession>
<sequence length="131" mass="14744">MKLIPFYLLCLAGAAGIDANYLDKMQHLLDHQGEQHGYIKPQNNDSRFELVVAYQPQPAQSHSITDILATPVLSKQCDDNQCQYSFASDLSDNDIAMLSEPQWRQAYQVAYTAGYQVGSKPLRSVMVFEVE</sequence>
<evidence type="ECO:0000313" key="2">
    <source>
        <dbReference type="Proteomes" id="UP001596364"/>
    </source>
</evidence>
<proteinExistence type="predicted"/>
<dbReference type="RefSeq" id="WP_131258178.1">
    <property type="nucleotide sequence ID" value="NZ_JBHSUS010000001.1"/>
</dbReference>